<accession>A0A2Z5V441</accession>
<dbReference type="GO" id="GO:0009893">
    <property type="term" value="P:positive regulation of metabolic process"/>
    <property type="evidence" value="ECO:0007669"/>
    <property type="project" value="UniProtKB-ARBA"/>
</dbReference>
<dbReference type="GO" id="GO:0006310">
    <property type="term" value="P:DNA recombination"/>
    <property type="evidence" value="ECO:0007669"/>
    <property type="project" value="UniProtKB-KW"/>
</dbReference>
<dbReference type="SMART" id="SM00411">
    <property type="entry name" value="BHL"/>
    <property type="match status" value="1"/>
</dbReference>
<dbReference type="EMBL" id="AP018005">
    <property type="protein sequence ID" value="BBB15212.1"/>
    <property type="molecule type" value="Genomic_DNA"/>
</dbReference>
<dbReference type="InterPro" id="IPR005684">
    <property type="entry name" value="IHF_alpha"/>
</dbReference>
<comment type="similarity">
    <text evidence="1 8">Belongs to the bacterial histone-like protein family.</text>
</comment>
<dbReference type="RefSeq" id="WP_126322686.1">
    <property type="nucleotide sequence ID" value="NZ_AP018005.1"/>
</dbReference>
<dbReference type="KEGG" id="rvi:RVIR1_07220"/>
<name>A0A2Z5V441_9COXI</name>
<dbReference type="PRINTS" id="PR01727">
    <property type="entry name" value="DNABINDINGHU"/>
</dbReference>
<keyword evidence="3" id="KW-0810">Translation regulation</keyword>
<evidence type="ECO:0000256" key="7">
    <source>
        <dbReference type="ARBA" id="ARBA00023172"/>
    </source>
</evidence>
<organism evidence="9 10">
    <name type="scientific">Candidatus Rickettsiella viridis</name>
    <dbReference type="NCBI Taxonomy" id="676208"/>
    <lineage>
        <taxon>Bacteria</taxon>
        <taxon>Pseudomonadati</taxon>
        <taxon>Pseudomonadota</taxon>
        <taxon>Gammaproteobacteria</taxon>
        <taxon>Legionellales</taxon>
        <taxon>Coxiellaceae</taxon>
        <taxon>Rickettsiella</taxon>
    </lineage>
</organism>
<evidence type="ECO:0000256" key="8">
    <source>
        <dbReference type="RuleBase" id="RU003939"/>
    </source>
</evidence>
<dbReference type="PANTHER" id="PTHR33175">
    <property type="entry name" value="DNA-BINDING PROTEIN HU"/>
    <property type="match status" value="1"/>
</dbReference>
<evidence type="ECO:0000256" key="6">
    <source>
        <dbReference type="ARBA" id="ARBA00023163"/>
    </source>
</evidence>
<keyword evidence="4" id="KW-0805">Transcription regulation</keyword>
<dbReference type="OrthoDB" id="9797747at2"/>
<evidence type="ECO:0000256" key="5">
    <source>
        <dbReference type="ARBA" id="ARBA00023125"/>
    </source>
</evidence>
<dbReference type="AlphaFoldDB" id="A0A2Z5V441"/>
<dbReference type="SUPFAM" id="SSF47729">
    <property type="entry name" value="IHF-like DNA-binding proteins"/>
    <property type="match status" value="1"/>
</dbReference>
<keyword evidence="5" id="KW-0238">DNA-binding</keyword>
<dbReference type="CDD" id="cd13835">
    <property type="entry name" value="IHF_A"/>
    <property type="match status" value="1"/>
</dbReference>
<sequence length="99" mass="10774">MNKVLTKADLVSCLRQQDPNLSGTLATQLTDAFFGEIIDALEKGDDVKLSGLGSFRLRNKKARPGRNPKTGVNTIISSRNVVLFQASQKLKATLKNKSS</sequence>
<keyword evidence="6" id="KW-0804">Transcription</keyword>
<dbReference type="Gene3D" id="4.10.520.10">
    <property type="entry name" value="IHF-like DNA-binding proteins"/>
    <property type="match status" value="1"/>
</dbReference>
<dbReference type="Proteomes" id="UP000282483">
    <property type="component" value="Chromosome"/>
</dbReference>
<keyword evidence="7" id="KW-0233">DNA recombination</keyword>
<evidence type="ECO:0000256" key="4">
    <source>
        <dbReference type="ARBA" id="ARBA00023015"/>
    </source>
</evidence>
<evidence type="ECO:0000256" key="3">
    <source>
        <dbReference type="ARBA" id="ARBA00022845"/>
    </source>
</evidence>
<dbReference type="GO" id="GO:0005829">
    <property type="term" value="C:cytosol"/>
    <property type="evidence" value="ECO:0007669"/>
    <property type="project" value="TreeGrafter"/>
</dbReference>
<evidence type="ECO:0000313" key="10">
    <source>
        <dbReference type="Proteomes" id="UP000282483"/>
    </source>
</evidence>
<dbReference type="PANTHER" id="PTHR33175:SF2">
    <property type="entry name" value="INTEGRATION HOST FACTOR SUBUNIT ALPHA"/>
    <property type="match status" value="1"/>
</dbReference>
<evidence type="ECO:0000256" key="2">
    <source>
        <dbReference type="ARBA" id="ARBA00018329"/>
    </source>
</evidence>
<gene>
    <name evidence="9" type="primary">ihfA</name>
    <name evidence="9" type="ORF">RVIR1_07220</name>
</gene>
<dbReference type="Pfam" id="PF00216">
    <property type="entry name" value="Bac_DNA_binding"/>
    <property type="match status" value="1"/>
</dbReference>
<reference evidence="9 10" key="1">
    <citation type="submission" date="2017-03" db="EMBL/GenBank/DDBJ databases">
        <title>The genome sequence of Candidatus Rickettsiella viridis.</title>
        <authorList>
            <person name="Nikoh N."/>
            <person name="Tsuchida T."/>
            <person name="Yamaguchi K."/>
            <person name="Maeda T."/>
            <person name="Shigenobu S."/>
            <person name="Fukatsu T."/>
        </authorList>
    </citation>
    <scope>NUCLEOTIDE SEQUENCE [LARGE SCALE GENOMIC DNA]</scope>
    <source>
        <strain evidence="9 10">Ap-RA04</strain>
    </source>
</reference>
<proteinExistence type="inferred from homology"/>
<dbReference type="InterPro" id="IPR010992">
    <property type="entry name" value="IHF-like_DNA-bd_dom_sf"/>
</dbReference>
<dbReference type="InterPro" id="IPR000119">
    <property type="entry name" value="Hist_DNA-bd"/>
</dbReference>
<protein>
    <recommendedName>
        <fullName evidence="2">Integration host factor subunit alpha</fullName>
    </recommendedName>
</protein>
<dbReference type="GO" id="GO:0006355">
    <property type="term" value="P:regulation of DNA-templated transcription"/>
    <property type="evidence" value="ECO:0007669"/>
    <property type="project" value="InterPro"/>
</dbReference>
<keyword evidence="10" id="KW-1185">Reference proteome</keyword>
<evidence type="ECO:0000313" key="9">
    <source>
        <dbReference type="EMBL" id="BBB15212.1"/>
    </source>
</evidence>
<dbReference type="GO" id="GO:0006417">
    <property type="term" value="P:regulation of translation"/>
    <property type="evidence" value="ECO:0007669"/>
    <property type="project" value="UniProtKB-KW"/>
</dbReference>
<dbReference type="GO" id="GO:0030527">
    <property type="term" value="F:structural constituent of chromatin"/>
    <property type="evidence" value="ECO:0007669"/>
    <property type="project" value="InterPro"/>
</dbReference>
<dbReference type="GO" id="GO:0003677">
    <property type="term" value="F:DNA binding"/>
    <property type="evidence" value="ECO:0007669"/>
    <property type="project" value="UniProtKB-KW"/>
</dbReference>
<evidence type="ECO:0000256" key="1">
    <source>
        <dbReference type="ARBA" id="ARBA00010529"/>
    </source>
</evidence>